<evidence type="ECO:0000256" key="2">
    <source>
        <dbReference type="PROSITE-ProRule" id="PRU00176"/>
    </source>
</evidence>
<dbReference type="OrthoDB" id="610462at2759"/>
<dbReference type="CDD" id="cd12385">
    <property type="entry name" value="RRM1_hnRNPM_like"/>
    <property type="match status" value="1"/>
</dbReference>
<feature type="domain" description="RRM" evidence="4">
    <location>
        <begin position="45"/>
        <end position="119"/>
    </location>
</feature>
<dbReference type="InterPro" id="IPR050374">
    <property type="entry name" value="RRT5_SRSF_SR"/>
</dbReference>
<keyword evidence="1 2" id="KW-0694">RNA-binding</keyword>
<dbReference type="FunFam" id="3.30.70.330:FF:000531">
    <property type="entry name" value="Myelin expression factor 2"/>
    <property type="match status" value="1"/>
</dbReference>
<dbReference type="GO" id="GO:0005634">
    <property type="term" value="C:nucleus"/>
    <property type="evidence" value="ECO:0007669"/>
    <property type="project" value="TreeGrafter"/>
</dbReference>
<dbReference type="InParanoid" id="A0A1W4W7F8"/>
<feature type="region of interest" description="Disordered" evidence="3">
    <location>
        <begin position="415"/>
        <end position="447"/>
    </location>
</feature>
<feature type="domain" description="RRM" evidence="4">
    <location>
        <begin position="504"/>
        <end position="574"/>
    </location>
</feature>
<dbReference type="KEGG" id="apln:108733385"/>
<dbReference type="PROSITE" id="PS50102">
    <property type="entry name" value="RRM"/>
    <property type="match status" value="3"/>
</dbReference>
<dbReference type="CDD" id="cd00590">
    <property type="entry name" value="RRM_SF"/>
    <property type="match status" value="1"/>
</dbReference>
<dbReference type="InterPro" id="IPR035979">
    <property type="entry name" value="RBD_domain_sf"/>
</dbReference>
<evidence type="ECO:0000256" key="1">
    <source>
        <dbReference type="ARBA" id="ARBA00022884"/>
    </source>
</evidence>
<reference evidence="6" key="1">
    <citation type="submission" date="2025-08" db="UniProtKB">
        <authorList>
            <consortium name="RefSeq"/>
        </authorList>
    </citation>
    <scope>IDENTIFICATION</scope>
    <source>
        <tissue evidence="6">Entire body</tissue>
    </source>
</reference>
<feature type="domain" description="RRM" evidence="4">
    <location>
        <begin position="201"/>
        <end position="278"/>
    </location>
</feature>
<proteinExistence type="predicted"/>
<evidence type="ECO:0000313" key="5">
    <source>
        <dbReference type="Proteomes" id="UP000192223"/>
    </source>
</evidence>
<dbReference type="SMART" id="SM00360">
    <property type="entry name" value="RRM"/>
    <property type="match status" value="3"/>
</dbReference>
<dbReference type="PANTHER" id="PTHR23003:SF3">
    <property type="entry name" value="FI21236P1-RELATED"/>
    <property type="match status" value="1"/>
</dbReference>
<dbReference type="STRING" id="224129.A0A1W4W7F8"/>
<feature type="compositionally biased region" description="Basic and acidic residues" evidence="3">
    <location>
        <begin position="1"/>
        <end position="39"/>
    </location>
</feature>
<sequence length="574" mass="62422">MSDRDDRSRSRDRSKRERPSRFSETSRERSSDRGRDRGGMKSSQCRVYVSNIPYEYRWQDLKDLFRSQVGDVAFVELFVDENDKPRGCGIVEFSDPNSVKKCLEVMHRFELKGRKLVIKEDFGNQRDKYGNLVGSAASKRAREREERDRFREDRRGGSGGFDLPPSQSGRGLPEVENKWGNTFGLSPQFLDSLGITSPIINRVFVANLDYKVDKKKLKEVFRLAGKVQKVDLSTDRDGNSRGFAVVEYDHPVEAVQAISMFHNQQLYDRVMTVRMDREGDRQSVKLPDGLKGIGMGLGVNGEPLRDVARNLPNANPNQQQSVGNTGAGLLGAVPNSSLPLGIGSALSGLNTGVASAALGSLGTNPSVLQAANLAGLSNNLLTGGVGAGDLGLAASLVNNPMVQNQSLAALAANTGSTSSFDRSGNSAPTNQSGQNYQNPSTLTQNFLSGGGAATRGATYNDKGTAGFGFGTSDRDTRVTPGNLFNGNQVLRNSNASLKNSGYSNKILISNLPPTAGLRMLSEKCAEFGEVQRIDDKGSGSVLVMYSSEWEAERAIKNMDRARIDGRTIDVRFFY</sequence>
<feature type="compositionally biased region" description="Basic and acidic residues" evidence="3">
    <location>
        <begin position="140"/>
        <end position="156"/>
    </location>
</feature>
<dbReference type="GeneID" id="108733385"/>
<gene>
    <name evidence="6" type="primary">LOC108733385</name>
</gene>
<evidence type="ECO:0000256" key="3">
    <source>
        <dbReference type="SAM" id="MobiDB-lite"/>
    </source>
</evidence>
<dbReference type="PANTHER" id="PTHR23003">
    <property type="entry name" value="RNA RECOGNITION MOTIF RRM DOMAIN CONTAINING PROTEIN"/>
    <property type="match status" value="1"/>
</dbReference>
<evidence type="ECO:0000259" key="4">
    <source>
        <dbReference type="PROSITE" id="PS50102"/>
    </source>
</evidence>
<dbReference type="FunCoup" id="A0A1W4W7F8">
    <property type="interactions" value="2010"/>
</dbReference>
<protein>
    <submittedName>
        <fullName evidence="6">Myelin expression factor 2</fullName>
    </submittedName>
</protein>
<accession>A0A1W4W7F8</accession>
<dbReference type="SUPFAM" id="SSF54928">
    <property type="entry name" value="RNA-binding domain, RBD"/>
    <property type="match status" value="3"/>
</dbReference>
<dbReference type="RefSeq" id="XP_018320026.1">
    <property type="nucleotide sequence ID" value="XM_018464524.1"/>
</dbReference>
<keyword evidence="5" id="KW-1185">Reference proteome</keyword>
<dbReference type="InterPro" id="IPR000504">
    <property type="entry name" value="RRM_dom"/>
</dbReference>
<dbReference type="Pfam" id="PF00076">
    <property type="entry name" value="RRM_1"/>
    <property type="match status" value="3"/>
</dbReference>
<dbReference type="Gene3D" id="3.30.70.330">
    <property type="match status" value="3"/>
</dbReference>
<dbReference type="GO" id="GO:0003729">
    <property type="term" value="F:mRNA binding"/>
    <property type="evidence" value="ECO:0007669"/>
    <property type="project" value="TreeGrafter"/>
</dbReference>
<name>A0A1W4W7F8_AGRPL</name>
<evidence type="ECO:0000313" key="6">
    <source>
        <dbReference type="RefSeq" id="XP_018320026.1"/>
    </source>
</evidence>
<feature type="region of interest" description="Disordered" evidence="3">
    <location>
        <begin position="133"/>
        <end position="174"/>
    </location>
</feature>
<dbReference type="GO" id="GO:0005737">
    <property type="term" value="C:cytoplasm"/>
    <property type="evidence" value="ECO:0007669"/>
    <property type="project" value="TreeGrafter"/>
</dbReference>
<dbReference type="InterPro" id="IPR012677">
    <property type="entry name" value="Nucleotide-bd_a/b_plait_sf"/>
</dbReference>
<feature type="region of interest" description="Disordered" evidence="3">
    <location>
        <begin position="1"/>
        <end position="42"/>
    </location>
</feature>
<dbReference type="Proteomes" id="UP000192223">
    <property type="component" value="Unplaced"/>
</dbReference>
<dbReference type="CDD" id="cd12386">
    <property type="entry name" value="RRM2_hnRNPM_like"/>
    <property type="match status" value="1"/>
</dbReference>
<dbReference type="AlphaFoldDB" id="A0A1W4W7F8"/>
<organism evidence="5 6">
    <name type="scientific">Agrilus planipennis</name>
    <name type="common">Emerald ash borer</name>
    <name type="synonym">Agrilus marcopoli</name>
    <dbReference type="NCBI Taxonomy" id="224129"/>
    <lineage>
        <taxon>Eukaryota</taxon>
        <taxon>Metazoa</taxon>
        <taxon>Ecdysozoa</taxon>
        <taxon>Arthropoda</taxon>
        <taxon>Hexapoda</taxon>
        <taxon>Insecta</taxon>
        <taxon>Pterygota</taxon>
        <taxon>Neoptera</taxon>
        <taxon>Endopterygota</taxon>
        <taxon>Coleoptera</taxon>
        <taxon>Polyphaga</taxon>
        <taxon>Elateriformia</taxon>
        <taxon>Buprestoidea</taxon>
        <taxon>Buprestidae</taxon>
        <taxon>Agrilinae</taxon>
        <taxon>Agrilus</taxon>
    </lineage>
</organism>
<dbReference type="CTD" id="41138"/>